<accession>A0ABU1AGE1</accession>
<name>A0ABU1AGE1_9BACT</name>
<dbReference type="PANTHER" id="PTHR43752:SF2">
    <property type="entry name" value="BNR_ASP-BOX REPEAT FAMILY PROTEIN"/>
    <property type="match status" value="1"/>
</dbReference>
<dbReference type="EC" id="3.2.1.-" evidence="4"/>
<protein>
    <submittedName>
        <fullName evidence="4">Sialidase family protein</fullName>
        <ecNumber evidence="4">3.2.1.-</ecNumber>
    </submittedName>
</protein>
<dbReference type="GO" id="GO:0016798">
    <property type="term" value="F:hydrolase activity, acting on glycosyl bonds"/>
    <property type="evidence" value="ECO:0007669"/>
    <property type="project" value="UniProtKB-KW"/>
</dbReference>
<dbReference type="Gene3D" id="2.120.10.10">
    <property type="match status" value="1"/>
</dbReference>
<dbReference type="CDD" id="cd15482">
    <property type="entry name" value="Sialidase_non-viral"/>
    <property type="match status" value="1"/>
</dbReference>
<gene>
    <name evidence="4" type="ORF">QEH59_00560</name>
</gene>
<keyword evidence="2" id="KW-0732">Signal</keyword>
<dbReference type="RefSeq" id="WP_308983404.1">
    <property type="nucleotide sequence ID" value="NZ_JARXIC010000001.1"/>
</dbReference>
<feature type="chain" id="PRO_5047296999" evidence="2">
    <location>
        <begin position="18"/>
        <end position="536"/>
    </location>
</feature>
<dbReference type="PANTHER" id="PTHR43752">
    <property type="entry name" value="BNR/ASP-BOX REPEAT FAMILY PROTEIN"/>
    <property type="match status" value="1"/>
</dbReference>
<evidence type="ECO:0000259" key="3">
    <source>
        <dbReference type="Pfam" id="PF13088"/>
    </source>
</evidence>
<dbReference type="Pfam" id="PF13088">
    <property type="entry name" value="BNR_2"/>
    <property type="match status" value="1"/>
</dbReference>
<evidence type="ECO:0000313" key="4">
    <source>
        <dbReference type="EMBL" id="MDQ8192895.1"/>
    </source>
</evidence>
<keyword evidence="4" id="KW-0326">Glycosidase</keyword>
<comment type="caution">
    <text evidence="4">The sequence shown here is derived from an EMBL/GenBank/DDBJ whole genome shotgun (WGS) entry which is preliminary data.</text>
</comment>
<feature type="compositionally biased region" description="Basic and acidic residues" evidence="1">
    <location>
        <begin position="386"/>
        <end position="397"/>
    </location>
</feature>
<organism evidence="4 5">
    <name type="scientific">Thalassobacterium sedimentorum</name>
    <dbReference type="NCBI Taxonomy" id="3041258"/>
    <lineage>
        <taxon>Bacteria</taxon>
        <taxon>Pseudomonadati</taxon>
        <taxon>Verrucomicrobiota</taxon>
        <taxon>Opitutia</taxon>
        <taxon>Puniceicoccales</taxon>
        <taxon>Coraliomargaritaceae</taxon>
        <taxon>Thalassobacterium</taxon>
    </lineage>
</organism>
<dbReference type="SUPFAM" id="SSF50939">
    <property type="entry name" value="Sialidases"/>
    <property type="match status" value="1"/>
</dbReference>
<keyword evidence="4" id="KW-0378">Hydrolase</keyword>
<dbReference type="Proteomes" id="UP001243717">
    <property type="component" value="Unassembled WGS sequence"/>
</dbReference>
<feature type="signal peptide" evidence="2">
    <location>
        <begin position="1"/>
        <end position="17"/>
    </location>
</feature>
<feature type="region of interest" description="Disordered" evidence="1">
    <location>
        <begin position="377"/>
        <end position="400"/>
    </location>
</feature>
<evidence type="ECO:0000313" key="5">
    <source>
        <dbReference type="Proteomes" id="UP001243717"/>
    </source>
</evidence>
<evidence type="ECO:0000256" key="1">
    <source>
        <dbReference type="SAM" id="MobiDB-lite"/>
    </source>
</evidence>
<sequence length="536" mass="59503">MKRILLFLLAIPLIGSAEPSTSLNPRTSFLNPPEYVGPPDATRRVDNRAITEVSSIAITPTGRLWATWYAGVTPGEDRNNYVILGTSEDNGKSWEEVLVVDPDASGPVRAFDPEVWIAPDENLYWTWAQAGISKAEYDERIAGVWAIKITNPESPTPVYEAPARWTDGIMMCKPIVLSTGEWALPSSTWRMSDFSAQIVVSEDQGKTWTVRGGANVPVQVRNVDEHMIVERKDGSLWLLCRTAYGIGESISLDRGKSWSEVAPSKIAHTSSRFYIYRLQSGNLLLVKHGYIDEKTGRHHLRAFISDDDGYTWEGGLLLDERPNISYPDGDQAADGTIYLTYDYSRTGAREILFATFREEDALAGKDVSGEVNLRQLISKGSGGQSKDPKEKAQRSDNSDGVALIKKPAGALELDGFNVVPMAVGEVLFSDRQDPLKELPEALEGFSMLQVPREGRRVYTCSKEGMLYFLTPKPNRTWDSQEASLYLHGFEKVALPETLLFRTEASQLSSLYQKYCKVGETIDVGKWAVPLLAPKAP</sequence>
<keyword evidence="5" id="KW-1185">Reference proteome</keyword>
<evidence type="ECO:0000256" key="2">
    <source>
        <dbReference type="SAM" id="SignalP"/>
    </source>
</evidence>
<reference evidence="4 5" key="1">
    <citation type="submission" date="2023-04" db="EMBL/GenBank/DDBJ databases">
        <title>A novel bacteria isolated from coastal sediment.</title>
        <authorList>
            <person name="Liu X.-J."/>
            <person name="Du Z.-J."/>
        </authorList>
    </citation>
    <scope>NUCLEOTIDE SEQUENCE [LARGE SCALE GENOMIC DNA]</scope>
    <source>
        <strain evidence="4 5">SDUM461004</strain>
    </source>
</reference>
<feature type="domain" description="Sialidase" evidence="3">
    <location>
        <begin position="155"/>
        <end position="338"/>
    </location>
</feature>
<dbReference type="InterPro" id="IPR036278">
    <property type="entry name" value="Sialidase_sf"/>
</dbReference>
<dbReference type="EMBL" id="JARXIC010000001">
    <property type="protein sequence ID" value="MDQ8192895.1"/>
    <property type="molecule type" value="Genomic_DNA"/>
</dbReference>
<proteinExistence type="predicted"/>
<dbReference type="InterPro" id="IPR011040">
    <property type="entry name" value="Sialidase"/>
</dbReference>